<name>A0ABM8GJ07_9MICO</name>
<reference evidence="9" key="1">
    <citation type="journal article" date="2019" name="Int. J. Syst. Evol. Microbiol.">
        <title>The Global Catalogue of Microorganisms (GCM) 10K type strain sequencing project: providing services to taxonomists for standard genome sequencing and annotation.</title>
        <authorList>
            <consortium name="The Broad Institute Genomics Platform"/>
            <consortium name="The Broad Institute Genome Sequencing Center for Infectious Disease"/>
            <person name="Wu L."/>
            <person name="Ma J."/>
        </authorList>
    </citation>
    <scope>NUCLEOTIDE SEQUENCE [LARGE SCALE GENOMIC DNA]</scope>
    <source>
        <strain evidence="9">NBRC 108728</strain>
    </source>
</reference>
<dbReference type="InterPro" id="IPR019108">
    <property type="entry name" value="Caa3_assmbl_CtaG-rel"/>
</dbReference>
<dbReference type="RefSeq" id="WP_286345347.1">
    <property type="nucleotide sequence ID" value="NZ_AP027732.1"/>
</dbReference>
<gene>
    <name evidence="8" type="ORF">GCM10025867_05990</name>
</gene>
<keyword evidence="9" id="KW-1185">Reference proteome</keyword>
<evidence type="ECO:0000259" key="7">
    <source>
        <dbReference type="Pfam" id="PF05425"/>
    </source>
</evidence>
<dbReference type="PANTHER" id="PTHR34820">
    <property type="entry name" value="INNER MEMBRANE PROTEIN YEBZ"/>
    <property type="match status" value="1"/>
</dbReference>
<sequence>MPRLTRLAAPAILLLAALGALLVALFFGGAADRLPLADPGGVVRFGLPIATLVTDLTAALAIGTLALTCFALTPERPEWGRALDIASAGSLCWTVASCVTGFFTFLSVSNVPVTPDAKFGESLAFFLTGTSLGLAWLVSTLLAAAVTVLCFAVRGVTPVFFVALLAAGALIPIAQQGHAAGTASHTAAVTALGLHIEGAAVWLGGLLGLVLLRPVIEKARLGPVLARYSSIALVCFVIVTVSGVASAEIRIGSWSEIGSKYGLLVIAKVVALIVLGLFGVVHRRVLIARLQNRLEASKPTFWWFVAAELGFLGLASGIAAALARTETPVAQQAVNDTAAVTPAEVLTDAVLPPEFTPLRWITAWNLDLVWLLACVFLVAVYVAGVVRLRRRGDSWPVSRTIRWCVGLALLAYVTCGAPNVYGSYLMSAHLVTVVVAGLVVPILLVPAAPWTMALLAIAKRTDRSRGPREWLLLIVQSRVAAWLTYPPVGGILLAFSFWAALFTPLLRFTATSALGHFVLVLGLLLCGLLFAQALAGVDPVPVTAGFGVRMGLAALVAAVVVALGAWLAVTQGLLLANWFGAMGREWGRRRWRISSRPAWCSASSEWWRARR</sequence>
<evidence type="ECO:0000256" key="4">
    <source>
        <dbReference type="ARBA" id="ARBA00022989"/>
    </source>
</evidence>
<feature type="transmembrane region" description="Helical" evidence="6">
    <location>
        <begin position="187"/>
        <end position="212"/>
    </location>
</feature>
<feature type="transmembrane region" description="Helical" evidence="6">
    <location>
        <begin position="224"/>
        <end position="249"/>
    </location>
</feature>
<dbReference type="Proteomes" id="UP001321486">
    <property type="component" value="Chromosome"/>
</dbReference>
<feature type="domain" description="Copper resistance protein D" evidence="7">
    <location>
        <begin position="224"/>
        <end position="322"/>
    </location>
</feature>
<feature type="transmembrane region" description="Helical" evidence="6">
    <location>
        <begin position="301"/>
        <end position="323"/>
    </location>
</feature>
<organism evidence="8 9">
    <name type="scientific">Frondihabitans sucicola</name>
    <dbReference type="NCBI Taxonomy" id="1268041"/>
    <lineage>
        <taxon>Bacteria</taxon>
        <taxon>Bacillati</taxon>
        <taxon>Actinomycetota</taxon>
        <taxon>Actinomycetes</taxon>
        <taxon>Micrococcales</taxon>
        <taxon>Microbacteriaceae</taxon>
        <taxon>Frondihabitans</taxon>
    </lineage>
</organism>
<evidence type="ECO:0000256" key="1">
    <source>
        <dbReference type="ARBA" id="ARBA00004651"/>
    </source>
</evidence>
<evidence type="ECO:0000256" key="3">
    <source>
        <dbReference type="ARBA" id="ARBA00022692"/>
    </source>
</evidence>
<evidence type="ECO:0000256" key="5">
    <source>
        <dbReference type="ARBA" id="ARBA00023136"/>
    </source>
</evidence>
<evidence type="ECO:0000256" key="6">
    <source>
        <dbReference type="SAM" id="Phobius"/>
    </source>
</evidence>
<dbReference type="EMBL" id="AP027732">
    <property type="protein sequence ID" value="BDZ48358.1"/>
    <property type="molecule type" value="Genomic_DNA"/>
</dbReference>
<accession>A0ABM8GJ07</accession>
<feature type="transmembrane region" description="Helical" evidence="6">
    <location>
        <begin position="47"/>
        <end position="73"/>
    </location>
</feature>
<evidence type="ECO:0000313" key="9">
    <source>
        <dbReference type="Proteomes" id="UP001321486"/>
    </source>
</evidence>
<feature type="transmembrane region" description="Helical" evidence="6">
    <location>
        <begin position="433"/>
        <end position="458"/>
    </location>
</feature>
<evidence type="ECO:0000313" key="8">
    <source>
        <dbReference type="EMBL" id="BDZ48358.1"/>
    </source>
</evidence>
<dbReference type="InterPro" id="IPR032694">
    <property type="entry name" value="CopC/D"/>
</dbReference>
<feature type="transmembrane region" description="Helical" evidence="6">
    <location>
        <begin position="555"/>
        <end position="580"/>
    </location>
</feature>
<dbReference type="Pfam" id="PF05425">
    <property type="entry name" value="CopD"/>
    <property type="match status" value="1"/>
</dbReference>
<keyword evidence="5 6" id="KW-0472">Membrane</keyword>
<dbReference type="PANTHER" id="PTHR34820:SF4">
    <property type="entry name" value="INNER MEMBRANE PROTEIN YEBZ"/>
    <property type="match status" value="1"/>
</dbReference>
<feature type="transmembrane region" description="Helical" evidence="6">
    <location>
        <begin position="400"/>
        <end position="421"/>
    </location>
</feature>
<feature type="transmembrane region" description="Helical" evidence="6">
    <location>
        <begin position="85"/>
        <end position="105"/>
    </location>
</feature>
<proteinExistence type="predicted"/>
<feature type="transmembrane region" description="Helical" evidence="6">
    <location>
        <begin position="125"/>
        <end position="152"/>
    </location>
</feature>
<dbReference type="InterPro" id="IPR008457">
    <property type="entry name" value="Cu-R_CopD_dom"/>
</dbReference>
<dbReference type="Pfam" id="PF09678">
    <property type="entry name" value="Caa3_CtaG"/>
    <property type="match status" value="1"/>
</dbReference>
<keyword evidence="4 6" id="KW-1133">Transmembrane helix</keyword>
<feature type="transmembrane region" description="Helical" evidence="6">
    <location>
        <begin position="517"/>
        <end position="535"/>
    </location>
</feature>
<keyword evidence="2" id="KW-1003">Cell membrane</keyword>
<protein>
    <submittedName>
        <fullName evidence="8">ABC transporter permease</fullName>
    </submittedName>
</protein>
<comment type="subcellular location">
    <subcellularLocation>
        <location evidence="1">Cell membrane</location>
        <topology evidence="1">Multi-pass membrane protein</topology>
    </subcellularLocation>
</comment>
<feature type="transmembrane region" description="Helical" evidence="6">
    <location>
        <begin position="368"/>
        <end position="388"/>
    </location>
</feature>
<keyword evidence="3 6" id="KW-0812">Transmembrane</keyword>
<feature type="transmembrane region" description="Helical" evidence="6">
    <location>
        <begin position="159"/>
        <end position="175"/>
    </location>
</feature>
<evidence type="ECO:0000256" key="2">
    <source>
        <dbReference type="ARBA" id="ARBA00022475"/>
    </source>
</evidence>
<feature type="transmembrane region" description="Helical" evidence="6">
    <location>
        <begin position="261"/>
        <end position="281"/>
    </location>
</feature>